<name>A0A0K2UTS0_LEPSM</name>
<dbReference type="EMBL" id="HACA01024069">
    <property type="protein sequence ID" value="CDW41430.1"/>
    <property type="molecule type" value="Transcribed_RNA"/>
</dbReference>
<reference evidence="1" key="1">
    <citation type="submission" date="2014-05" db="EMBL/GenBank/DDBJ databases">
        <authorList>
            <person name="Chronopoulou M."/>
        </authorList>
    </citation>
    <scope>NUCLEOTIDE SEQUENCE</scope>
    <source>
        <tissue evidence="1">Whole organism</tissue>
    </source>
</reference>
<sequence>MYKLEFNFVAYKHLNRLSDTNHPLHENPKFLSTTFFIYLSFSLS</sequence>
<protein>
    <submittedName>
        <fullName evidence="1">Uncharacterized protein</fullName>
    </submittedName>
</protein>
<evidence type="ECO:0000313" key="1">
    <source>
        <dbReference type="EMBL" id="CDW41430.1"/>
    </source>
</evidence>
<proteinExistence type="predicted"/>
<dbReference type="AlphaFoldDB" id="A0A0K2UTS0"/>
<accession>A0A0K2UTS0</accession>
<organism evidence="1">
    <name type="scientific">Lepeophtheirus salmonis</name>
    <name type="common">Salmon louse</name>
    <name type="synonym">Caligus salmonis</name>
    <dbReference type="NCBI Taxonomy" id="72036"/>
    <lineage>
        <taxon>Eukaryota</taxon>
        <taxon>Metazoa</taxon>
        <taxon>Ecdysozoa</taxon>
        <taxon>Arthropoda</taxon>
        <taxon>Crustacea</taxon>
        <taxon>Multicrustacea</taxon>
        <taxon>Hexanauplia</taxon>
        <taxon>Copepoda</taxon>
        <taxon>Siphonostomatoida</taxon>
        <taxon>Caligidae</taxon>
        <taxon>Lepeophtheirus</taxon>
    </lineage>
</organism>